<dbReference type="PANTHER" id="PTHR43000">
    <property type="entry name" value="DTDP-D-GLUCOSE 4,6-DEHYDRATASE-RELATED"/>
    <property type="match status" value="1"/>
</dbReference>
<keyword evidence="4" id="KW-1185">Reference proteome</keyword>
<sequence>MSVLITGASGRVGANVVRRLVEAGRQVVAMVPPNDPLRSKLDSVADIEIVEADLTDQEAINSAVKGRTAIVHLAAQLNRNETPVDKFFDINAFGTLRLLEAVVRHAPDLERFVLASTDGTYRPGAPTARPLAETSPLAPADYYGSSKLLGEVILQRWADQYDIPHTVVRFGTILSPEEAVSRFRYEYVRGVLSRAALGRESNIWHLFHGHPDMLEIVEAAVPDKEINPAVALRGPDGTPWTLHLADVRDIVQGVLLALDHPAALGETFNIAGPHPTGFDEGAAIVAKAFDVPSYTVDVPVDWHLDMDVSKAQRLLGFAPEFDFARMVADGLKGTSVIPARV</sequence>
<name>A0A1I3V0X3_9PSEU</name>
<dbReference type="Gene3D" id="3.40.50.720">
    <property type="entry name" value="NAD(P)-binding Rossmann-like Domain"/>
    <property type="match status" value="1"/>
</dbReference>
<dbReference type="STRING" id="115433.SAMN05421835_11066"/>
<comment type="similarity">
    <text evidence="1">Belongs to the NAD(P)-dependent epimerase/dehydratase family.</text>
</comment>
<feature type="domain" description="NAD-dependent epimerase/dehydratase" evidence="2">
    <location>
        <begin position="3"/>
        <end position="271"/>
    </location>
</feature>
<organism evidence="3 4">
    <name type="scientific">Amycolatopsis sacchari</name>
    <dbReference type="NCBI Taxonomy" id="115433"/>
    <lineage>
        <taxon>Bacteria</taxon>
        <taxon>Bacillati</taxon>
        <taxon>Actinomycetota</taxon>
        <taxon>Actinomycetes</taxon>
        <taxon>Pseudonocardiales</taxon>
        <taxon>Pseudonocardiaceae</taxon>
        <taxon>Amycolatopsis</taxon>
    </lineage>
</organism>
<dbReference type="EMBL" id="FORP01000010">
    <property type="protein sequence ID" value="SFJ88599.1"/>
    <property type="molecule type" value="Genomic_DNA"/>
</dbReference>
<dbReference type="AlphaFoldDB" id="A0A1I3V0X3"/>
<reference evidence="3 4" key="1">
    <citation type="submission" date="2016-10" db="EMBL/GenBank/DDBJ databases">
        <authorList>
            <person name="de Groot N.N."/>
        </authorList>
    </citation>
    <scope>NUCLEOTIDE SEQUENCE [LARGE SCALE GENOMIC DNA]</scope>
    <source>
        <strain evidence="3 4">DSM 44468</strain>
    </source>
</reference>
<dbReference type="InterPro" id="IPR036291">
    <property type="entry name" value="NAD(P)-bd_dom_sf"/>
</dbReference>
<proteinExistence type="inferred from homology"/>
<protein>
    <submittedName>
        <fullName evidence="3">UDP-glucose 4-epimerase</fullName>
    </submittedName>
</protein>
<evidence type="ECO:0000313" key="3">
    <source>
        <dbReference type="EMBL" id="SFJ88599.1"/>
    </source>
</evidence>
<evidence type="ECO:0000256" key="1">
    <source>
        <dbReference type="ARBA" id="ARBA00007637"/>
    </source>
</evidence>
<dbReference type="SUPFAM" id="SSF51735">
    <property type="entry name" value="NAD(P)-binding Rossmann-fold domains"/>
    <property type="match status" value="1"/>
</dbReference>
<dbReference type="Pfam" id="PF01370">
    <property type="entry name" value="Epimerase"/>
    <property type="match status" value="1"/>
</dbReference>
<dbReference type="Proteomes" id="UP000199025">
    <property type="component" value="Unassembled WGS sequence"/>
</dbReference>
<gene>
    <name evidence="3" type="ORF">SAMN05421835_11066</name>
</gene>
<accession>A0A1I3V0X3</accession>
<evidence type="ECO:0000259" key="2">
    <source>
        <dbReference type="Pfam" id="PF01370"/>
    </source>
</evidence>
<dbReference type="OrthoDB" id="3661842at2"/>
<dbReference type="InterPro" id="IPR001509">
    <property type="entry name" value="Epimerase_deHydtase"/>
</dbReference>
<evidence type="ECO:0000313" key="4">
    <source>
        <dbReference type="Proteomes" id="UP000199025"/>
    </source>
</evidence>
<dbReference type="RefSeq" id="WP_091509045.1">
    <property type="nucleotide sequence ID" value="NZ_CBDQZW010000014.1"/>
</dbReference>